<dbReference type="KEGG" id="sxn:IAG42_26785"/>
<dbReference type="Proteomes" id="UP000516428">
    <property type="component" value="Chromosome"/>
</dbReference>
<proteinExistence type="predicted"/>
<dbReference type="AlphaFoldDB" id="A0A7H1BDN2"/>
<organism evidence="1 2">
    <name type="scientific">Streptomyces xanthii</name>
    <dbReference type="NCBI Taxonomy" id="2768069"/>
    <lineage>
        <taxon>Bacteria</taxon>
        <taxon>Bacillati</taxon>
        <taxon>Actinomycetota</taxon>
        <taxon>Actinomycetes</taxon>
        <taxon>Kitasatosporales</taxon>
        <taxon>Streptomycetaceae</taxon>
        <taxon>Streptomyces</taxon>
    </lineage>
</organism>
<protein>
    <submittedName>
        <fullName evidence="1">Helix-turn-helix domain-containing protein</fullName>
    </submittedName>
</protein>
<accession>A0A7H1BDN2</accession>
<dbReference type="InterPro" id="IPR027434">
    <property type="entry name" value="Homing_endonucl"/>
</dbReference>
<gene>
    <name evidence="1" type="ORF">IAG42_26785</name>
</gene>
<sequence>MNYHSTEVRQRALILLRGGAKNADVARELNIPAGTVGAWKHKDRARRGECPGAHKPTCPRCDGRPMDLAGYAYLLGQYLGDGHISHYAGHRAPTLRITCADSWPGVSRETERAMRAIFPENRVNQVSKVGCHDLKVVSKHLPCLFPQHGPGMKHTRKITLEPWQQEIVNAYPWEFVRGLIHSDGCRTMNWTTRLVGGERKRYEYPRYFFTNKSDCIRQLFTDTLDALGLTWTHCTRHGNPYNISVARKADVDLLDIHVGPKY</sequence>
<dbReference type="RefSeq" id="WP_188339516.1">
    <property type="nucleotide sequence ID" value="NZ_CP061281.1"/>
</dbReference>
<dbReference type="Gene3D" id="3.10.28.10">
    <property type="entry name" value="Homing endonucleases"/>
    <property type="match status" value="1"/>
</dbReference>
<reference evidence="1 2" key="1">
    <citation type="submission" date="2020-09" db="EMBL/GenBank/DDBJ databases">
        <title>A novel species.</title>
        <authorList>
            <person name="Gao J."/>
        </authorList>
    </citation>
    <scope>NUCLEOTIDE SEQUENCE [LARGE SCALE GENOMIC DNA]</scope>
    <source>
        <strain evidence="1 2">CRXT-Y-14</strain>
    </source>
</reference>
<evidence type="ECO:0000313" key="1">
    <source>
        <dbReference type="EMBL" id="QNS06837.1"/>
    </source>
</evidence>
<dbReference type="EMBL" id="CP061281">
    <property type="protein sequence ID" value="QNS06837.1"/>
    <property type="molecule type" value="Genomic_DNA"/>
</dbReference>
<name>A0A7H1BDN2_9ACTN</name>
<keyword evidence="2" id="KW-1185">Reference proteome</keyword>
<evidence type="ECO:0000313" key="2">
    <source>
        <dbReference type="Proteomes" id="UP000516428"/>
    </source>
</evidence>